<accession>A0A9P6IZH8</accession>
<dbReference type="GO" id="GO:0005789">
    <property type="term" value="C:endoplasmic reticulum membrane"/>
    <property type="evidence" value="ECO:0007669"/>
    <property type="project" value="UniProtKB-SubCell"/>
</dbReference>
<dbReference type="GO" id="GO:0006508">
    <property type="term" value="P:proteolysis"/>
    <property type="evidence" value="ECO:0007669"/>
    <property type="project" value="UniProtKB-KW"/>
</dbReference>
<dbReference type="GO" id="GO:0006506">
    <property type="term" value="P:GPI anchor biosynthetic process"/>
    <property type="evidence" value="ECO:0007669"/>
    <property type="project" value="UniProtKB-KW"/>
</dbReference>
<evidence type="ECO:0000256" key="8">
    <source>
        <dbReference type="ARBA" id="ARBA00022989"/>
    </source>
</evidence>
<keyword evidence="8 11" id="KW-1133">Transmembrane helix</keyword>
<evidence type="ECO:0000256" key="6">
    <source>
        <dbReference type="ARBA" id="ARBA00022692"/>
    </source>
</evidence>
<feature type="signal peptide" evidence="11">
    <location>
        <begin position="1"/>
        <end position="21"/>
    </location>
</feature>
<comment type="similarity">
    <text evidence="3 11">Belongs to the PIGX family.</text>
</comment>
<gene>
    <name evidence="12" type="primary">PBN1</name>
    <name evidence="12" type="ORF">BGZ70_001245</name>
</gene>
<dbReference type="GO" id="GO:1990529">
    <property type="term" value="C:glycosylphosphatidylinositol-mannosyltransferase I complex"/>
    <property type="evidence" value="ECO:0007669"/>
    <property type="project" value="TreeGrafter"/>
</dbReference>
<sequence length="593" mass="64583">MLTLSLSAATLLALSMVAVTADPADPTLQHRHSFFSTLPVEPSDENLKVARHQVKVIGLNGFREWEVKGSLQGMIYAATGEIRSDAARRTSAGGKVHMQWYASSAPLLRPPFIPTFVPGFHLAVTSDNFTELWKEHCPDLAELVGGVDCRELDTIQLEKQLQQKHGNGTQETGVHAQDMVPMQLHHYVHKTEAPPSFFSPSSLLSSLISQQQSGSKTTGPALIDLVLHNSEVTLKVIWPVGSNILSGEESNDGQNTVEITFNEKTDKVVEVGWFYREVTEQENAVIDHFLGATVRMEAEGEVVSEALIQTRSSVFPPHKRDFATGKIRALGHGYTSTMTPAQTFHPHSVTTIHSNPYLAETTAGCELYVLQVLPPGIFVDPFQLEGLAPEIGHAIVYGETDLEKPVGVVNGWGSLVMVKVQPEEDYAMTLRWKVANMSEATLDLKAGNTATSYTSTVDIPMHMRYQPPVSADNCSSHVNVSVPWPIVAWTCPSVGSSEEEIAAVAAKKLFQIIPLPLELLFAGGDAVNFRFLLPEPIPKHFPNAYVSVPVGQLRDLGLVRMATFIMAAAGTLAVTLALIKSVASRKTGKGKQD</sequence>
<evidence type="ECO:0000256" key="9">
    <source>
        <dbReference type="ARBA" id="ARBA00023136"/>
    </source>
</evidence>
<feature type="chain" id="PRO_5040544765" description="Protein PBN1" evidence="11">
    <location>
        <begin position="22"/>
        <end position="593"/>
    </location>
</feature>
<dbReference type="AlphaFoldDB" id="A0A9P6IZH8"/>
<evidence type="ECO:0000256" key="7">
    <source>
        <dbReference type="ARBA" id="ARBA00022824"/>
    </source>
</evidence>
<evidence type="ECO:0000256" key="3">
    <source>
        <dbReference type="ARBA" id="ARBA00010345"/>
    </source>
</evidence>
<evidence type="ECO:0000256" key="2">
    <source>
        <dbReference type="ARBA" id="ARBA00004687"/>
    </source>
</evidence>
<keyword evidence="11" id="KW-0732">Signal</keyword>
<protein>
    <recommendedName>
        <fullName evidence="4 11">Protein PBN1</fullName>
    </recommendedName>
</protein>
<comment type="subcellular location">
    <subcellularLocation>
        <location evidence="11">Endoplasmic reticulum membrane</location>
        <topology evidence="11">Single-pass membrane protein</topology>
    </subcellularLocation>
    <subcellularLocation>
        <location evidence="1">Endoplasmic reticulum membrane</location>
        <topology evidence="1">Single-pass type III membrane protein</topology>
    </subcellularLocation>
</comment>
<dbReference type="PANTHER" id="PTHR28533:SF1">
    <property type="entry name" value="PROTEIN PBN1"/>
    <property type="match status" value="1"/>
</dbReference>
<dbReference type="InterPro" id="IPR013233">
    <property type="entry name" value="PIG-X/PBN1"/>
</dbReference>
<keyword evidence="10" id="KW-0325">Glycoprotein</keyword>
<evidence type="ECO:0000313" key="12">
    <source>
        <dbReference type="EMBL" id="KAF9950730.1"/>
    </source>
</evidence>
<name>A0A9P6IZH8_MORAP</name>
<evidence type="ECO:0000256" key="4">
    <source>
        <dbReference type="ARBA" id="ARBA00020410"/>
    </source>
</evidence>
<dbReference type="SMART" id="SM00780">
    <property type="entry name" value="PIG-X"/>
    <property type="match status" value="1"/>
</dbReference>
<dbReference type="GO" id="GO:0000030">
    <property type="term" value="F:mannosyltransferase activity"/>
    <property type="evidence" value="ECO:0007669"/>
    <property type="project" value="TreeGrafter"/>
</dbReference>
<keyword evidence="6 11" id="KW-0812">Transmembrane</keyword>
<evidence type="ECO:0000256" key="1">
    <source>
        <dbReference type="ARBA" id="ARBA00004643"/>
    </source>
</evidence>
<dbReference type="InterPro" id="IPR042322">
    <property type="entry name" value="Pbn1"/>
</dbReference>
<evidence type="ECO:0000256" key="10">
    <source>
        <dbReference type="ARBA" id="ARBA00023180"/>
    </source>
</evidence>
<comment type="caution">
    <text evidence="12">The sequence shown here is derived from an EMBL/GenBank/DDBJ whole genome shotgun (WGS) entry which is preliminary data.</text>
</comment>
<comment type="function">
    <text evidence="11">Required for proper folding and/or the stability of a subset of proteins in the endoplasmic reticulum. Component of glycosylphosphatidylinositol-mannosyltransferase 1 which transfers the first of the 4 mannoses in the GPI-anchor precursors during GPI-anchor biosynthesis. Probably acts by stabilizing the mannosyltransferase GPI14.</text>
</comment>
<dbReference type="Pfam" id="PF08320">
    <property type="entry name" value="PIG-X"/>
    <property type="match status" value="1"/>
</dbReference>
<comment type="pathway">
    <text evidence="2 11">Glycolipid biosynthesis; glycosylphosphatidylinositol-anchor biosynthesis.</text>
</comment>
<keyword evidence="12" id="KW-0645">Protease</keyword>
<keyword evidence="9 11" id="KW-0472">Membrane</keyword>
<feature type="transmembrane region" description="Helical" evidence="11">
    <location>
        <begin position="558"/>
        <end position="579"/>
    </location>
</feature>
<organism evidence="12 13">
    <name type="scientific">Mortierella alpina</name>
    <name type="common">Oleaginous fungus</name>
    <name type="synonym">Mortierella renispora</name>
    <dbReference type="NCBI Taxonomy" id="64518"/>
    <lineage>
        <taxon>Eukaryota</taxon>
        <taxon>Fungi</taxon>
        <taxon>Fungi incertae sedis</taxon>
        <taxon>Mucoromycota</taxon>
        <taxon>Mortierellomycotina</taxon>
        <taxon>Mortierellomycetes</taxon>
        <taxon>Mortierellales</taxon>
        <taxon>Mortierellaceae</taxon>
        <taxon>Mortierella</taxon>
    </lineage>
</organism>
<dbReference type="Proteomes" id="UP000738359">
    <property type="component" value="Unassembled WGS sequence"/>
</dbReference>
<keyword evidence="13" id="KW-1185">Reference proteome</keyword>
<reference evidence="12" key="1">
    <citation type="journal article" date="2020" name="Fungal Divers.">
        <title>Resolving the Mortierellaceae phylogeny through synthesis of multi-gene phylogenetics and phylogenomics.</title>
        <authorList>
            <person name="Vandepol N."/>
            <person name="Liber J."/>
            <person name="Desiro A."/>
            <person name="Na H."/>
            <person name="Kennedy M."/>
            <person name="Barry K."/>
            <person name="Grigoriev I.V."/>
            <person name="Miller A.N."/>
            <person name="O'Donnell K."/>
            <person name="Stajich J.E."/>
            <person name="Bonito G."/>
        </authorList>
    </citation>
    <scope>NUCLEOTIDE SEQUENCE</scope>
    <source>
        <strain evidence="12">CK1249</strain>
    </source>
</reference>
<evidence type="ECO:0000313" key="13">
    <source>
        <dbReference type="Proteomes" id="UP000738359"/>
    </source>
</evidence>
<dbReference type="OrthoDB" id="5546453at2759"/>
<evidence type="ECO:0000256" key="5">
    <source>
        <dbReference type="ARBA" id="ARBA00022502"/>
    </source>
</evidence>
<dbReference type="PANTHER" id="PTHR28533">
    <property type="entry name" value="PROTEIN PBN1"/>
    <property type="match status" value="1"/>
</dbReference>
<keyword evidence="12" id="KW-0378">Hydrolase</keyword>
<evidence type="ECO:0000256" key="11">
    <source>
        <dbReference type="RuleBase" id="RU366056"/>
    </source>
</evidence>
<proteinExistence type="inferred from homology"/>
<keyword evidence="7 11" id="KW-0256">Endoplasmic reticulum</keyword>
<dbReference type="GO" id="GO:0008233">
    <property type="term" value="F:peptidase activity"/>
    <property type="evidence" value="ECO:0007669"/>
    <property type="project" value="UniProtKB-KW"/>
</dbReference>
<keyword evidence="5 11" id="KW-0337">GPI-anchor biosynthesis</keyword>
<dbReference type="EMBL" id="JAAAHY010001269">
    <property type="protein sequence ID" value="KAF9950730.1"/>
    <property type="molecule type" value="Genomic_DNA"/>
</dbReference>